<proteinExistence type="predicted"/>
<dbReference type="EMBL" id="CAKXAJ010009158">
    <property type="protein sequence ID" value="CAH2211084.1"/>
    <property type="molecule type" value="Genomic_DNA"/>
</dbReference>
<evidence type="ECO:0000313" key="2">
    <source>
        <dbReference type="Proteomes" id="UP000838756"/>
    </source>
</evidence>
<dbReference type="AlphaFoldDB" id="A0A8S4QN92"/>
<reference evidence="1" key="1">
    <citation type="submission" date="2022-03" db="EMBL/GenBank/DDBJ databases">
        <authorList>
            <person name="Lindestad O."/>
        </authorList>
    </citation>
    <scope>NUCLEOTIDE SEQUENCE</scope>
</reference>
<organism evidence="1 2">
    <name type="scientific">Pararge aegeria aegeria</name>
    <dbReference type="NCBI Taxonomy" id="348720"/>
    <lineage>
        <taxon>Eukaryota</taxon>
        <taxon>Metazoa</taxon>
        <taxon>Ecdysozoa</taxon>
        <taxon>Arthropoda</taxon>
        <taxon>Hexapoda</taxon>
        <taxon>Insecta</taxon>
        <taxon>Pterygota</taxon>
        <taxon>Neoptera</taxon>
        <taxon>Endopterygota</taxon>
        <taxon>Lepidoptera</taxon>
        <taxon>Glossata</taxon>
        <taxon>Ditrysia</taxon>
        <taxon>Papilionoidea</taxon>
        <taxon>Nymphalidae</taxon>
        <taxon>Satyrinae</taxon>
        <taxon>Satyrini</taxon>
        <taxon>Parargina</taxon>
        <taxon>Pararge</taxon>
    </lineage>
</organism>
<protein>
    <submittedName>
        <fullName evidence="1">Jg3757 protein</fullName>
    </submittedName>
</protein>
<keyword evidence="2" id="KW-1185">Reference proteome</keyword>
<gene>
    <name evidence="1" type="primary">jg3757</name>
    <name evidence="1" type="ORF">PAEG_LOCUS2930</name>
</gene>
<sequence>MIYGLEAERKSAFRIPLPTYLKRETKALYGRLKANGRVCVKPPLWVNGLVITVDSSSTEGSAARSPLYSLRGLVQNPREEEAW</sequence>
<comment type="caution">
    <text evidence="1">The sequence shown here is derived from an EMBL/GenBank/DDBJ whole genome shotgun (WGS) entry which is preliminary data.</text>
</comment>
<evidence type="ECO:0000313" key="1">
    <source>
        <dbReference type="EMBL" id="CAH2211084.1"/>
    </source>
</evidence>
<dbReference type="Proteomes" id="UP000838756">
    <property type="component" value="Unassembled WGS sequence"/>
</dbReference>
<name>A0A8S4QN92_9NEOP</name>
<accession>A0A8S4QN92</accession>